<dbReference type="OMA" id="AFRINQC"/>
<proteinExistence type="predicted"/>
<dbReference type="InParanoid" id="Q6BNT3"/>
<dbReference type="GeneID" id="2902739"/>
<sequence length="251" mass="29141">MSLSPDKIFTFCFKLPRRIDIPVESNQPTTKKNFKIKELTTTNSYPSISINIKQYVSFTSEKYIEASRKPTAKDKKTAITRGSFRTRNKFIIARNLLCRLVKHEKALSSTEISKVVSLVWKESNKSLHDYFEYLSLLETYWYDKLMSSYGNSTLQATATAAVSIRLSSVPYENLCASCYNKHKQKKTLNYDYSKSAKFRVHKDFKEKKKTFLTIKDHSKKLEKLSDAFRINQCTITTNFGIVTEDMFFNSL</sequence>
<dbReference type="eggNOG" id="ENOG502RQF5">
    <property type="taxonomic scope" value="Eukaryota"/>
</dbReference>
<dbReference type="VEuPathDB" id="FungiDB:DEHA2E19140g"/>
<dbReference type="OrthoDB" id="4023538at2759"/>
<name>Q6BNT3_DEBHA</name>
<dbReference type="EMBL" id="CR382137">
    <property type="protein sequence ID" value="CAG88408.2"/>
    <property type="molecule type" value="Genomic_DNA"/>
</dbReference>
<evidence type="ECO:0000313" key="2">
    <source>
        <dbReference type="Proteomes" id="UP000000599"/>
    </source>
</evidence>
<dbReference type="KEGG" id="dha:DEHA2E19140g"/>
<dbReference type="HOGENOM" id="CLU_1315824_0_0_1"/>
<dbReference type="AlphaFoldDB" id="Q6BNT3"/>
<keyword evidence="2" id="KW-1185">Reference proteome</keyword>
<gene>
    <name evidence="1" type="ordered locus">DEHA2E19140g</name>
</gene>
<reference evidence="1 2" key="1">
    <citation type="journal article" date="2004" name="Nature">
        <title>Genome evolution in yeasts.</title>
        <authorList>
            <consortium name="Genolevures"/>
            <person name="Dujon B."/>
            <person name="Sherman D."/>
            <person name="Fischer G."/>
            <person name="Durrens P."/>
            <person name="Casaregola S."/>
            <person name="Lafontaine I."/>
            <person name="de Montigny J."/>
            <person name="Marck C."/>
            <person name="Neuveglise C."/>
            <person name="Talla E."/>
            <person name="Goffard N."/>
            <person name="Frangeul L."/>
            <person name="Aigle M."/>
            <person name="Anthouard V."/>
            <person name="Babour A."/>
            <person name="Barbe V."/>
            <person name="Barnay S."/>
            <person name="Blanchin S."/>
            <person name="Beckerich J.M."/>
            <person name="Beyne E."/>
            <person name="Bleykasten C."/>
            <person name="Boisrame A."/>
            <person name="Boyer J."/>
            <person name="Cattolico L."/>
            <person name="Confanioleri F."/>
            <person name="de Daruvar A."/>
            <person name="Despons L."/>
            <person name="Fabre E."/>
            <person name="Fairhead C."/>
            <person name="Ferry-Dumazet H."/>
            <person name="Groppi A."/>
            <person name="Hantraye F."/>
            <person name="Hennequin C."/>
            <person name="Jauniaux N."/>
            <person name="Joyet P."/>
            <person name="Kachouri R."/>
            <person name="Kerrest A."/>
            <person name="Koszul R."/>
            <person name="Lemaire M."/>
            <person name="Lesur I."/>
            <person name="Ma L."/>
            <person name="Muller H."/>
            <person name="Nicaud J.M."/>
            <person name="Nikolski M."/>
            <person name="Oztas S."/>
            <person name="Ozier-Kalogeropoulos O."/>
            <person name="Pellenz S."/>
            <person name="Potier S."/>
            <person name="Richard G.F."/>
            <person name="Straub M.L."/>
            <person name="Suleau A."/>
            <person name="Swennene D."/>
            <person name="Tekaia F."/>
            <person name="Wesolowski-Louvel M."/>
            <person name="Westhof E."/>
            <person name="Wirth B."/>
            <person name="Zeniou-Meyer M."/>
            <person name="Zivanovic I."/>
            <person name="Bolotin-Fukuhara M."/>
            <person name="Thierry A."/>
            <person name="Bouchier C."/>
            <person name="Caudron B."/>
            <person name="Scarpelli C."/>
            <person name="Gaillardin C."/>
            <person name="Weissenbach J."/>
            <person name="Wincker P."/>
            <person name="Souciet J.L."/>
        </authorList>
    </citation>
    <scope>NUCLEOTIDE SEQUENCE [LARGE SCALE GENOMIC DNA]</scope>
    <source>
        <strain evidence="2">ATCC 36239 / CBS 767 / BCRC 21394 / JCM 1990 / NBRC 0083 / IGC 2968</strain>
    </source>
</reference>
<organism evidence="1 2">
    <name type="scientific">Debaryomyces hansenii (strain ATCC 36239 / CBS 767 / BCRC 21394 / JCM 1990 / NBRC 0083 / IGC 2968)</name>
    <name type="common">Yeast</name>
    <name type="synonym">Torulaspora hansenii</name>
    <dbReference type="NCBI Taxonomy" id="284592"/>
    <lineage>
        <taxon>Eukaryota</taxon>
        <taxon>Fungi</taxon>
        <taxon>Dikarya</taxon>
        <taxon>Ascomycota</taxon>
        <taxon>Saccharomycotina</taxon>
        <taxon>Pichiomycetes</taxon>
        <taxon>Debaryomycetaceae</taxon>
        <taxon>Debaryomyces</taxon>
    </lineage>
</organism>
<dbReference type="RefSeq" id="XP_460137.2">
    <property type="nucleotide sequence ID" value="XM_460137.2"/>
</dbReference>
<evidence type="ECO:0000313" key="1">
    <source>
        <dbReference type="EMBL" id="CAG88408.2"/>
    </source>
</evidence>
<protein>
    <submittedName>
        <fullName evidence="1">DEHA2E19140p</fullName>
    </submittedName>
</protein>
<dbReference type="STRING" id="284592.Q6BNT3"/>
<dbReference type="Proteomes" id="UP000000599">
    <property type="component" value="Chromosome E"/>
</dbReference>
<accession>Q6BNT3</accession>